<dbReference type="AlphaFoldDB" id="A0A9J6PID5"/>
<dbReference type="PANTHER" id="PTHR43708">
    <property type="entry name" value="CONSERVED EXPRESSED OXIDOREDUCTASE (EUROFUNG)"/>
    <property type="match status" value="1"/>
</dbReference>
<evidence type="ECO:0000313" key="5">
    <source>
        <dbReference type="EMBL" id="MCU5776470.1"/>
    </source>
</evidence>
<gene>
    <name evidence="5" type="ORF">N5923_03020</name>
</gene>
<dbReference type="EMBL" id="JAODIM010000034">
    <property type="protein sequence ID" value="MCU5776470.1"/>
    <property type="molecule type" value="Genomic_DNA"/>
</dbReference>
<dbReference type="Proteomes" id="UP001064262">
    <property type="component" value="Unassembled WGS sequence"/>
</dbReference>
<dbReference type="Pfam" id="PF22725">
    <property type="entry name" value="GFO_IDH_MocA_C3"/>
    <property type="match status" value="1"/>
</dbReference>
<evidence type="ECO:0000256" key="2">
    <source>
        <dbReference type="ARBA" id="ARBA00023002"/>
    </source>
</evidence>
<dbReference type="RefSeq" id="WP_267141094.1">
    <property type="nucleotide sequence ID" value="NZ_JAODIL010000051.1"/>
</dbReference>
<evidence type="ECO:0000259" key="4">
    <source>
        <dbReference type="Pfam" id="PF22725"/>
    </source>
</evidence>
<comment type="caution">
    <text evidence="5">The sequence shown here is derived from an EMBL/GenBank/DDBJ whole genome shotgun (WGS) entry which is preliminary data.</text>
</comment>
<feature type="domain" description="Gfo/Idh/MocA-like oxidoreductase N-terminal" evidence="3">
    <location>
        <begin position="2"/>
        <end position="120"/>
    </location>
</feature>
<evidence type="ECO:0000256" key="1">
    <source>
        <dbReference type="ARBA" id="ARBA00010928"/>
    </source>
</evidence>
<protein>
    <submittedName>
        <fullName evidence="5">Gfo/Idh/MocA family oxidoreductase</fullName>
    </submittedName>
</protein>
<name>A0A9J6PID5_9GAMM</name>
<dbReference type="InterPro" id="IPR055170">
    <property type="entry name" value="GFO_IDH_MocA-like_dom"/>
</dbReference>
<dbReference type="InterPro" id="IPR000683">
    <property type="entry name" value="Gfo/Idh/MocA-like_OxRdtase_N"/>
</dbReference>
<dbReference type="Gene3D" id="3.40.50.720">
    <property type="entry name" value="NAD(P)-binding Rossmann-like Domain"/>
    <property type="match status" value="1"/>
</dbReference>
<organism evidence="5 6">
    <name type="scientific">Winslowiella arboricola</name>
    <dbReference type="NCBI Taxonomy" id="2978220"/>
    <lineage>
        <taxon>Bacteria</taxon>
        <taxon>Pseudomonadati</taxon>
        <taxon>Pseudomonadota</taxon>
        <taxon>Gammaproteobacteria</taxon>
        <taxon>Enterobacterales</taxon>
        <taxon>Erwiniaceae</taxon>
        <taxon>Winslowiella</taxon>
    </lineage>
</organism>
<proteinExistence type="inferred from homology"/>
<dbReference type="SUPFAM" id="SSF51735">
    <property type="entry name" value="NAD(P)-binding Rossmann-fold domains"/>
    <property type="match status" value="1"/>
</dbReference>
<keyword evidence="6" id="KW-1185">Reference proteome</keyword>
<dbReference type="GO" id="GO:0016491">
    <property type="term" value="F:oxidoreductase activity"/>
    <property type="evidence" value="ECO:0007669"/>
    <property type="project" value="UniProtKB-KW"/>
</dbReference>
<dbReference type="InterPro" id="IPR051317">
    <property type="entry name" value="Gfo/Idh/MocA_oxidoreduct"/>
</dbReference>
<accession>A0A9J6PID5</accession>
<dbReference type="InterPro" id="IPR036291">
    <property type="entry name" value="NAD(P)-bd_dom_sf"/>
</dbReference>
<evidence type="ECO:0000259" key="3">
    <source>
        <dbReference type="Pfam" id="PF01408"/>
    </source>
</evidence>
<dbReference type="PANTHER" id="PTHR43708:SF5">
    <property type="entry name" value="CONSERVED EXPRESSED OXIDOREDUCTASE (EUROFUNG)-RELATED"/>
    <property type="match status" value="1"/>
</dbReference>
<feature type="domain" description="GFO/IDH/MocA-like oxidoreductase" evidence="4">
    <location>
        <begin position="129"/>
        <end position="242"/>
    </location>
</feature>
<dbReference type="Gene3D" id="3.30.360.10">
    <property type="entry name" value="Dihydrodipicolinate Reductase, domain 2"/>
    <property type="match status" value="1"/>
</dbReference>
<comment type="similarity">
    <text evidence="1">Belongs to the Gfo/Idh/MocA family.</text>
</comment>
<dbReference type="Pfam" id="PF01408">
    <property type="entry name" value="GFO_IDH_MocA"/>
    <property type="match status" value="1"/>
</dbReference>
<dbReference type="SUPFAM" id="SSF55347">
    <property type="entry name" value="Glyceraldehyde-3-phosphate dehydrogenase-like, C-terminal domain"/>
    <property type="match status" value="1"/>
</dbReference>
<keyword evidence="2" id="KW-0560">Oxidoreductase</keyword>
<sequence length="341" mass="36361">MRLGLVGYGQGGRYFHAPFIAAAQGVELVGVVARAVETIARVKADLPEVKIYPSLSAMLADGVDAVTITTPPATRRELVLEAIAAGVAVIADKPFAPSAEVARELDQAAKAKGVVLAVFHNRRFDADILTLRKILQQGSLGQLWRFHSRMDLDDPHTLEGGPQGGLLRDLGSHLVDQAIWLHGPVSTVHAQLDFVSVQGEQTDASFVLTLVHQSGVHSHLSASKLNHLAARELRCYGDAGSYSASGTDVQAQAIFAGLRPVDDPAGWGIEKPELWGTLRTADGNKVIPSEQGAYQAYYEQFAAAVQQGSKPPVTASEAILTLKVLDAARISATEGRVVRID</sequence>
<evidence type="ECO:0000313" key="6">
    <source>
        <dbReference type="Proteomes" id="UP001064262"/>
    </source>
</evidence>
<reference evidence="5" key="1">
    <citation type="submission" date="2022-09" db="EMBL/GenBank/DDBJ databases">
        <title>Winslowiella arboricola sp. nov., isolated from bleeding cankers on broadleaf hosts.</title>
        <authorList>
            <person name="Brady C."/>
            <person name="Kaur S."/>
            <person name="Crampton B."/>
            <person name="Maddock D."/>
            <person name="Arnold D."/>
            <person name="Denman S."/>
        </authorList>
    </citation>
    <scope>NUCLEOTIDE SEQUENCE</scope>
    <source>
        <strain evidence="5">BAC 15a-03b</strain>
    </source>
</reference>
<dbReference type="GO" id="GO:0000166">
    <property type="term" value="F:nucleotide binding"/>
    <property type="evidence" value="ECO:0007669"/>
    <property type="project" value="InterPro"/>
</dbReference>